<dbReference type="EMBL" id="SMOD01000034">
    <property type="protein sequence ID" value="TDG03890.1"/>
    <property type="molecule type" value="Genomic_DNA"/>
</dbReference>
<dbReference type="RefSeq" id="WP_133187498.1">
    <property type="nucleotide sequence ID" value="NZ_SMOD01000034.1"/>
</dbReference>
<dbReference type="AlphaFoldDB" id="A0A4V6PIP5"/>
<gene>
    <name evidence="3" type="ORF">E1N52_32205</name>
</gene>
<reference evidence="3 4" key="1">
    <citation type="submission" date="2019-03" db="EMBL/GenBank/DDBJ databases">
        <title>Paraburkholderia sp. isolated from native Mimosa gymnas in Guartela State Park, Brazil.</title>
        <authorList>
            <person name="Paulitsch F."/>
            <person name="Hungria M."/>
            <person name="Delamuta J.R.M."/>
            <person name="Ribeiro R.A."/>
            <person name="Dall'Agnol R."/>
            <person name="Silva J.S.B."/>
        </authorList>
    </citation>
    <scope>NUCLEOTIDE SEQUENCE [LARGE SCALE GENOMIC DNA]</scope>
    <source>
        <strain evidence="3 4">CNPSo 3008</strain>
    </source>
</reference>
<organism evidence="3 4">
    <name type="scientific">Paraburkholderia guartelaensis</name>
    <dbReference type="NCBI Taxonomy" id="2546446"/>
    <lineage>
        <taxon>Bacteria</taxon>
        <taxon>Pseudomonadati</taxon>
        <taxon>Pseudomonadota</taxon>
        <taxon>Betaproteobacteria</taxon>
        <taxon>Burkholderiales</taxon>
        <taxon>Burkholderiaceae</taxon>
        <taxon>Paraburkholderia</taxon>
    </lineage>
</organism>
<comment type="caution">
    <text evidence="3">The sequence shown here is derived from an EMBL/GenBank/DDBJ whole genome shotgun (WGS) entry which is preliminary data.</text>
</comment>
<evidence type="ECO:0000259" key="2">
    <source>
        <dbReference type="Pfam" id="PF12770"/>
    </source>
</evidence>
<dbReference type="OrthoDB" id="9146156at2"/>
<dbReference type="InterPro" id="IPR024983">
    <property type="entry name" value="CHAT_dom"/>
</dbReference>
<evidence type="ECO:0000313" key="4">
    <source>
        <dbReference type="Proteomes" id="UP000295606"/>
    </source>
</evidence>
<dbReference type="Proteomes" id="UP000295606">
    <property type="component" value="Unassembled WGS sequence"/>
</dbReference>
<protein>
    <submittedName>
        <fullName evidence="3">CHAT domain-containing protein</fullName>
    </submittedName>
</protein>
<dbReference type="Pfam" id="PF12770">
    <property type="entry name" value="CHAT"/>
    <property type="match status" value="1"/>
</dbReference>
<feature type="domain" description="CHAT" evidence="2">
    <location>
        <begin position="110"/>
        <end position="361"/>
    </location>
</feature>
<accession>A0A4V6PIP5</accession>
<evidence type="ECO:0000256" key="1">
    <source>
        <dbReference type="SAM" id="MobiDB-lite"/>
    </source>
</evidence>
<proteinExistence type="predicted"/>
<evidence type="ECO:0000313" key="3">
    <source>
        <dbReference type="EMBL" id="TDG03890.1"/>
    </source>
</evidence>
<name>A0A4V6PIP5_9BURK</name>
<feature type="region of interest" description="Disordered" evidence="1">
    <location>
        <begin position="36"/>
        <end position="62"/>
    </location>
</feature>
<sequence length="762" mass="83576">MRVTVCVERAAGAWIVNAQGPGIAWERRMLQQDDGDGGLLPFPDAESHAAGEPACEGLSSQTPGDVREVYREIVERSPKHIVDYGRYLFDNLVGAVHWSQMLDVAQASQASLVELALKWDANESNLSRLHWEMMHNGSNFLVASTQRDSGRIDVALTRVVKDSDSDAKPLSALPRVLFAVGTSYSDPSIRPGAEIMGILRDAGTDCPFYPYVLENASPEVLQKHIAAFGPEVVHFICHGDLDLGTNAGFIELKPDAHNPMSHFFASQIWQWLNVNGKPPQIVVLSSCKTGASVGSALGPEAVAPLAAQLVREGVPVVVAMSGSISDLACRLFTRGFGHALVRSGETLVAATTKGRRAAIAQGDAPLRSVDWGFPTVYLSAAVQPDYRPAVAAATGKLPTIAKRLPPYLLRRERIPVFCGRTEFFRLFDELFSEPERGVVLAAYARDSNNAEGSDKGCGRTRLLEELVIQTLRHQHVPCAMLAGAPTYKAPGSTMEIAWRINEAMETARQSIGLETGNEGPLVQLKYYHHQQMALNELDARLAKALRIGWTGTAGDPQISPAAIAEAIRMEFAALMHEARREGLASDASRCVLLLDDVQDYFREFDAIARTVKLGAYGFGTKEEPVPVVISFRLGTPADDLLKPVVEGQRAYWRVSRVGAFVRGEKGWSEDMYAYARVLLNPFDGNLAAGISDQAWVMDYDTDAPTVEKWEGLYRKWLNGLPREFLTDKFFMLADMASKENFLKRATDSDEMKKLQLQTGSTP</sequence>